<proteinExistence type="predicted"/>
<evidence type="ECO:0000313" key="1">
    <source>
        <dbReference type="EMBL" id="RNA26786.1"/>
    </source>
</evidence>
<gene>
    <name evidence="1" type="ORF">BpHYR1_015907</name>
</gene>
<keyword evidence="2" id="KW-1185">Reference proteome</keyword>
<organism evidence="1 2">
    <name type="scientific">Brachionus plicatilis</name>
    <name type="common">Marine rotifer</name>
    <name type="synonym">Brachionus muelleri</name>
    <dbReference type="NCBI Taxonomy" id="10195"/>
    <lineage>
        <taxon>Eukaryota</taxon>
        <taxon>Metazoa</taxon>
        <taxon>Spiralia</taxon>
        <taxon>Gnathifera</taxon>
        <taxon>Rotifera</taxon>
        <taxon>Eurotatoria</taxon>
        <taxon>Monogononta</taxon>
        <taxon>Pseudotrocha</taxon>
        <taxon>Ploima</taxon>
        <taxon>Brachionidae</taxon>
        <taxon>Brachionus</taxon>
    </lineage>
</organism>
<name>A0A3M7RT95_BRAPC</name>
<dbReference type="Proteomes" id="UP000276133">
    <property type="component" value="Unassembled WGS sequence"/>
</dbReference>
<protein>
    <submittedName>
        <fullName evidence="1">Uncharacterized protein</fullName>
    </submittedName>
</protein>
<accession>A0A3M7RT95</accession>
<sequence length="79" mass="9235">MINISFGNRLLDLMHFGQPLNKKPTEANLSEVALDCIMFTVVEDLNMIKDKFFLWQNIFCAIFQETLLKLKIKNFVPIE</sequence>
<dbReference type="AlphaFoldDB" id="A0A3M7RT95"/>
<reference evidence="1 2" key="1">
    <citation type="journal article" date="2018" name="Sci. Rep.">
        <title>Genomic signatures of local adaptation to the degree of environmental predictability in rotifers.</title>
        <authorList>
            <person name="Franch-Gras L."/>
            <person name="Hahn C."/>
            <person name="Garcia-Roger E.M."/>
            <person name="Carmona M.J."/>
            <person name="Serra M."/>
            <person name="Gomez A."/>
        </authorList>
    </citation>
    <scope>NUCLEOTIDE SEQUENCE [LARGE SCALE GENOMIC DNA]</scope>
    <source>
        <strain evidence="1">HYR1</strain>
    </source>
</reference>
<comment type="caution">
    <text evidence="1">The sequence shown here is derived from an EMBL/GenBank/DDBJ whole genome shotgun (WGS) entry which is preliminary data.</text>
</comment>
<dbReference type="EMBL" id="REGN01002675">
    <property type="protein sequence ID" value="RNA26786.1"/>
    <property type="molecule type" value="Genomic_DNA"/>
</dbReference>
<evidence type="ECO:0000313" key="2">
    <source>
        <dbReference type="Proteomes" id="UP000276133"/>
    </source>
</evidence>